<dbReference type="EMBL" id="JBBBZM010000443">
    <property type="protein sequence ID" value="KAL0630651.1"/>
    <property type="molecule type" value="Genomic_DNA"/>
</dbReference>
<organism evidence="1 2">
    <name type="scientific">Discina gigas</name>
    <dbReference type="NCBI Taxonomy" id="1032678"/>
    <lineage>
        <taxon>Eukaryota</taxon>
        <taxon>Fungi</taxon>
        <taxon>Dikarya</taxon>
        <taxon>Ascomycota</taxon>
        <taxon>Pezizomycotina</taxon>
        <taxon>Pezizomycetes</taxon>
        <taxon>Pezizales</taxon>
        <taxon>Discinaceae</taxon>
        <taxon>Discina</taxon>
    </lineage>
</organism>
<evidence type="ECO:0000313" key="1">
    <source>
        <dbReference type="EMBL" id="KAL0630651.1"/>
    </source>
</evidence>
<accession>A0ABR3G3W4</accession>
<protein>
    <submittedName>
        <fullName evidence="1">Uncharacterized protein</fullName>
    </submittedName>
</protein>
<proteinExistence type="predicted"/>
<evidence type="ECO:0000313" key="2">
    <source>
        <dbReference type="Proteomes" id="UP001447188"/>
    </source>
</evidence>
<dbReference type="Proteomes" id="UP001447188">
    <property type="component" value="Unassembled WGS sequence"/>
</dbReference>
<gene>
    <name evidence="1" type="ORF">Q9L58_010502</name>
</gene>
<reference evidence="1 2" key="1">
    <citation type="submission" date="2024-02" db="EMBL/GenBank/DDBJ databases">
        <title>Discinaceae phylogenomics.</title>
        <authorList>
            <person name="Dirks A.C."/>
            <person name="James T.Y."/>
        </authorList>
    </citation>
    <scope>NUCLEOTIDE SEQUENCE [LARGE SCALE GENOMIC DNA]</scope>
    <source>
        <strain evidence="1 2">ACD0624</strain>
    </source>
</reference>
<keyword evidence="2" id="KW-1185">Reference proteome</keyword>
<name>A0ABR3G3W4_9PEZI</name>
<sequence>MRDRDLLKWLKITATHSLPPTDFGSLQIANPAAHKDNTQELHEWAWVEYEVIHDNHATTTKAPRSFRKISGIFEMAQ</sequence>
<comment type="caution">
    <text evidence="1">The sequence shown here is derived from an EMBL/GenBank/DDBJ whole genome shotgun (WGS) entry which is preliminary data.</text>
</comment>